<feature type="region of interest" description="Disordered" evidence="2">
    <location>
        <begin position="951"/>
        <end position="994"/>
    </location>
</feature>
<proteinExistence type="predicted"/>
<dbReference type="Gene3D" id="3.40.1360.10">
    <property type="match status" value="1"/>
</dbReference>
<dbReference type="SUPFAM" id="SSF56731">
    <property type="entry name" value="DNA primase core"/>
    <property type="match status" value="1"/>
</dbReference>
<evidence type="ECO:0000313" key="5">
    <source>
        <dbReference type="Proteomes" id="UP001550628"/>
    </source>
</evidence>
<protein>
    <submittedName>
        <fullName evidence="4">Toprim domain-containing protein</fullName>
    </submittedName>
</protein>
<evidence type="ECO:0000259" key="3">
    <source>
        <dbReference type="Pfam" id="PF01751"/>
    </source>
</evidence>
<sequence>MSATSTREQGSWEAITSALDRAVGPGRSSGAWTQYCCPVHEADGRGHRPSLGVKYDDRQQRTVVRCFAGCDNELVLESLGLQVRDMFDRKLSRTGTHQVRPPRPRARQVSRAERALEAAGMPSVQAKKQDMGAQRSRWDQVATYPYLREDGAVAGEVLRWEADFERGRDKKFSQRAWSSEKGGWVDAGFDKIPYQLPQVLEQVAAGGVVYIVEGEKDVHAAESAGLVATTNAGGALSWGPEHAKWLEGAATVVVVADADPAGYRRADRVIDTLSGLVGRVRVVRAATGKDLSDHLQCGHEIGELEPIPYLDPYTRPAVQNRPAPTAATGPEAATPESPAAEAEPVSAAVSQPEGDPDMGKYMLAPDLDNPAPHSDEVDHIGSTAARYMNLLLTHMVQMAIRKAAQRIQDAITLAQQEEEKRRAEEQRLAAERKAVELRLEAMQQRGWANASREELADAVLQARAWAPESDVAKEAWFRLRSHIMGEFGIYIGDDDAIEFNGRPAELSAAIAATQAERVQDARAQRAHDRMVETVAAQEGLDESTKQALYAEIREWSRTPNAVTLDELGKKLAAAKVPDKTLTEIRFIGVYLSTQAPVTDPGRATSAASLTGTHLLRKLDAPLVDPGEEIKPRIDQLLVSYQDQLRAGHVTDLIQARLASAVRLLTPEEQTAVRERGEAIRREPTKAFAAMFPDHVDRDELASTVQLYAALRPQADRAVVTAGDYAASDAAALRERADKARKKIQTARLNGKGLHQLERDQLEMVLADVDAGRIPPQMVFVDDRSAAAVDADRADGIARATARQTRKEALEMLSGAGVDPAAARSVRDDVVRVAEDQVHLAAGRISLHDYGDMGRPDTLHAAMAGAGIPTGVRNRVSNHLDKKASDAAITGKQASRIAERWAERTEAVAASRGPAPTPPAYDSAHRRLESEVRLKALGLNDDQVAQHMAANAGRAHPPSAAVRNAPSHNGTRVNPIGTGVRRAYHQGRGDQGIGR</sequence>
<feature type="coiled-coil region" evidence="1">
    <location>
        <begin position="400"/>
        <end position="445"/>
    </location>
</feature>
<reference evidence="4 5" key="1">
    <citation type="submission" date="2024-06" db="EMBL/GenBank/DDBJ databases">
        <title>The Natural Products Discovery Center: Release of the First 8490 Sequenced Strains for Exploring Actinobacteria Biosynthetic Diversity.</title>
        <authorList>
            <person name="Kalkreuter E."/>
            <person name="Kautsar S.A."/>
            <person name="Yang D."/>
            <person name="Bader C.D."/>
            <person name="Teijaro C.N."/>
            <person name="Fluegel L."/>
            <person name="Davis C.M."/>
            <person name="Simpson J.R."/>
            <person name="Lauterbach L."/>
            <person name="Steele A.D."/>
            <person name="Gui C."/>
            <person name="Meng S."/>
            <person name="Li G."/>
            <person name="Viehrig K."/>
            <person name="Ye F."/>
            <person name="Su P."/>
            <person name="Kiefer A.F."/>
            <person name="Nichols A."/>
            <person name="Cepeda A.J."/>
            <person name="Yan W."/>
            <person name="Fan B."/>
            <person name="Jiang Y."/>
            <person name="Adhikari A."/>
            <person name="Zheng C.-J."/>
            <person name="Schuster L."/>
            <person name="Cowan T.M."/>
            <person name="Smanski M.J."/>
            <person name="Chevrette M.G."/>
            <person name="De Carvalho L.P.S."/>
            <person name="Shen B."/>
        </authorList>
    </citation>
    <scope>NUCLEOTIDE SEQUENCE [LARGE SCALE GENOMIC DNA]</scope>
    <source>
        <strain evidence="4 5">NPDC019708</strain>
    </source>
</reference>
<dbReference type="EMBL" id="JBEYBF010000045">
    <property type="protein sequence ID" value="MEU1956786.1"/>
    <property type="molecule type" value="Genomic_DNA"/>
</dbReference>
<gene>
    <name evidence="4" type="ORF">ABZ510_33665</name>
</gene>
<comment type="caution">
    <text evidence="4">The sequence shown here is derived from an EMBL/GenBank/DDBJ whole genome shotgun (WGS) entry which is preliminary data.</text>
</comment>
<dbReference type="Proteomes" id="UP001550628">
    <property type="component" value="Unassembled WGS sequence"/>
</dbReference>
<name>A0ABV2X136_9NOCA</name>
<evidence type="ECO:0000256" key="1">
    <source>
        <dbReference type="SAM" id="Coils"/>
    </source>
</evidence>
<feature type="compositionally biased region" description="Low complexity" evidence="2">
    <location>
        <begin position="322"/>
        <end position="350"/>
    </location>
</feature>
<feature type="region of interest" description="Disordered" evidence="2">
    <location>
        <begin position="312"/>
        <end position="376"/>
    </location>
</feature>
<dbReference type="RefSeq" id="WP_356959862.1">
    <property type="nucleotide sequence ID" value="NZ_JBEYBD010000037.1"/>
</dbReference>
<dbReference type="InterPro" id="IPR006171">
    <property type="entry name" value="TOPRIM_dom"/>
</dbReference>
<dbReference type="Pfam" id="PF01751">
    <property type="entry name" value="Toprim"/>
    <property type="match status" value="1"/>
</dbReference>
<evidence type="ECO:0000313" key="4">
    <source>
        <dbReference type="EMBL" id="MEU1956786.1"/>
    </source>
</evidence>
<keyword evidence="5" id="KW-1185">Reference proteome</keyword>
<organism evidence="4 5">
    <name type="scientific">Nocardia rhamnosiphila</name>
    <dbReference type="NCBI Taxonomy" id="426716"/>
    <lineage>
        <taxon>Bacteria</taxon>
        <taxon>Bacillati</taxon>
        <taxon>Actinomycetota</taxon>
        <taxon>Actinomycetes</taxon>
        <taxon>Mycobacteriales</taxon>
        <taxon>Nocardiaceae</taxon>
        <taxon>Nocardia</taxon>
    </lineage>
</organism>
<evidence type="ECO:0000256" key="2">
    <source>
        <dbReference type="SAM" id="MobiDB-lite"/>
    </source>
</evidence>
<keyword evidence="1" id="KW-0175">Coiled coil</keyword>
<accession>A0ABV2X136</accession>
<feature type="domain" description="Toprim" evidence="3">
    <location>
        <begin position="209"/>
        <end position="284"/>
    </location>
</feature>